<organism evidence="2 3">
    <name type="scientific">Erwinia aeris</name>
    <dbReference type="NCBI Taxonomy" id="3239803"/>
    <lineage>
        <taxon>Bacteria</taxon>
        <taxon>Pseudomonadati</taxon>
        <taxon>Pseudomonadota</taxon>
        <taxon>Gammaproteobacteria</taxon>
        <taxon>Enterobacterales</taxon>
        <taxon>Erwiniaceae</taxon>
        <taxon>Erwinia</taxon>
    </lineage>
</organism>
<keyword evidence="3" id="KW-1185">Reference proteome</keyword>
<feature type="compositionally biased region" description="Low complexity" evidence="1">
    <location>
        <begin position="110"/>
        <end position="122"/>
    </location>
</feature>
<proteinExistence type="predicted"/>
<reference evidence="2 3" key="1">
    <citation type="submission" date="2024-07" db="EMBL/GenBank/DDBJ databases">
        <authorList>
            <person name="Hebao G."/>
        </authorList>
    </citation>
    <scope>NUCLEOTIDE SEQUENCE [LARGE SCALE GENOMIC DNA]</scope>
    <source>
        <strain evidence="2 3">ACCC 02193</strain>
    </source>
</reference>
<comment type="caution">
    <text evidence="2">The sequence shown here is derived from an EMBL/GenBank/DDBJ whole genome shotgun (WGS) entry which is preliminary data.</text>
</comment>
<dbReference type="Proteomes" id="UP001565243">
    <property type="component" value="Unassembled WGS sequence"/>
</dbReference>
<sequence>MAGKRKAFYSSEDVGRFKNVLTELPDITSQRLEKKHVLDELKSDIKALKETKGYDDKEILKFLNDAGFSDVTLRDIKDISSGKVRRSRPSGSGKSQARSDANSARSDTPSGQHQSDSSSQQV</sequence>
<evidence type="ECO:0000313" key="3">
    <source>
        <dbReference type="Proteomes" id="UP001565243"/>
    </source>
</evidence>
<gene>
    <name evidence="2" type="ORF">AB6T85_22715</name>
</gene>
<feature type="region of interest" description="Disordered" evidence="1">
    <location>
        <begin position="79"/>
        <end position="122"/>
    </location>
</feature>
<accession>A0ABV4EEM4</accession>
<protein>
    <submittedName>
        <fullName evidence="2">MobC</fullName>
    </submittedName>
</protein>
<dbReference type="RefSeq" id="WP_369896878.1">
    <property type="nucleotide sequence ID" value="NZ_JBGFFX010000019.1"/>
</dbReference>
<evidence type="ECO:0000256" key="1">
    <source>
        <dbReference type="SAM" id="MobiDB-lite"/>
    </source>
</evidence>
<evidence type="ECO:0000313" key="2">
    <source>
        <dbReference type="EMBL" id="MEY8773221.1"/>
    </source>
</evidence>
<name>A0ABV4EEM4_9GAMM</name>
<feature type="compositionally biased region" description="Polar residues" evidence="1">
    <location>
        <begin position="89"/>
        <end position="109"/>
    </location>
</feature>
<dbReference type="EMBL" id="JBGFFX010000019">
    <property type="protein sequence ID" value="MEY8773221.1"/>
    <property type="molecule type" value="Genomic_DNA"/>
</dbReference>